<dbReference type="AlphaFoldDB" id="A0A2I1MQT0"/>
<organism evidence="3 4">
    <name type="scientific">Aerococcus sanguinicola</name>
    <dbReference type="NCBI Taxonomy" id="119206"/>
    <lineage>
        <taxon>Bacteria</taxon>
        <taxon>Bacillati</taxon>
        <taxon>Bacillota</taxon>
        <taxon>Bacilli</taxon>
        <taxon>Lactobacillales</taxon>
        <taxon>Aerococcaceae</taxon>
        <taxon>Aerococcus</taxon>
    </lineage>
</organism>
<gene>
    <name evidence="3" type="ORF">CYJ28_05015</name>
</gene>
<protein>
    <submittedName>
        <fullName evidence="3">DegV family protein</fullName>
    </submittedName>
</protein>
<evidence type="ECO:0000256" key="1">
    <source>
        <dbReference type="ARBA" id="ARBA00003238"/>
    </source>
</evidence>
<dbReference type="SUPFAM" id="SSF82549">
    <property type="entry name" value="DAK1/DegV-like"/>
    <property type="match status" value="1"/>
</dbReference>
<dbReference type="NCBIfam" id="TIGR00762">
    <property type="entry name" value="DegV"/>
    <property type="match status" value="1"/>
</dbReference>
<comment type="function">
    <text evidence="1">May bind long-chain fatty acids, such as palmitate, and may play a role in lipid transport or fatty acid metabolism.</text>
</comment>
<comment type="caution">
    <text evidence="3">The sequence shown here is derived from an EMBL/GenBank/DDBJ whole genome shotgun (WGS) entry which is preliminary data.</text>
</comment>
<keyword evidence="2" id="KW-0446">Lipid-binding</keyword>
<dbReference type="Gene3D" id="3.30.1180.10">
    <property type="match status" value="1"/>
</dbReference>
<evidence type="ECO:0000256" key="2">
    <source>
        <dbReference type="ARBA" id="ARBA00023121"/>
    </source>
</evidence>
<reference evidence="3 4" key="1">
    <citation type="submission" date="2017-12" db="EMBL/GenBank/DDBJ databases">
        <title>Phylogenetic diversity of female urinary microbiome.</title>
        <authorList>
            <person name="Thomas-White K."/>
            <person name="Wolfe A.J."/>
        </authorList>
    </citation>
    <scope>NUCLEOTIDE SEQUENCE [LARGE SCALE GENOMIC DNA]</scope>
    <source>
        <strain evidence="3 4">UMB0139</strain>
    </source>
</reference>
<dbReference type="InterPro" id="IPR043168">
    <property type="entry name" value="DegV_C"/>
</dbReference>
<proteinExistence type="predicted"/>
<accession>A0A2I1MQT0</accession>
<dbReference type="Gene3D" id="3.40.50.10170">
    <property type="match status" value="1"/>
</dbReference>
<sequence length="305" mass="34315">MKLFCDNLERLDMKTAYIIDSTASLPEAYQDHPDVYQVYLSIHYANGDSLRDTTDPEALQRFYEDLPKEEEIPTTSQPQPQQFYDIMDDLVAEGYEAVYGFFLSADLSGTYQTAYSVMHEYDDRLTVHVIDSKSISLAIEALLDHTIRLQEAGASEGEILDHLEKMVDQTALLCCFEDLSYLVKGGRAGNASALIGKILNIFPVLEVHSKVEVFAKVRSRKRVYATIVDEIEKRIQDYPDGVERLIVLDALNPEGVAALEQAFTAAYPHIRVEKTYLTPVIGIHAGRDAYGVIAVPNLPRRYQAN</sequence>
<dbReference type="GO" id="GO:0008289">
    <property type="term" value="F:lipid binding"/>
    <property type="evidence" value="ECO:0007669"/>
    <property type="project" value="UniProtKB-KW"/>
</dbReference>
<dbReference type="InterPro" id="IPR050270">
    <property type="entry name" value="DegV_domain_contain"/>
</dbReference>
<dbReference type="EMBL" id="PKGY01000002">
    <property type="protein sequence ID" value="PKZ22479.1"/>
    <property type="molecule type" value="Genomic_DNA"/>
</dbReference>
<dbReference type="PANTHER" id="PTHR33434:SF2">
    <property type="entry name" value="FATTY ACID-BINDING PROTEIN TM_1468"/>
    <property type="match status" value="1"/>
</dbReference>
<dbReference type="PANTHER" id="PTHR33434">
    <property type="entry name" value="DEGV DOMAIN-CONTAINING PROTEIN DR_1986-RELATED"/>
    <property type="match status" value="1"/>
</dbReference>
<dbReference type="Proteomes" id="UP000234239">
    <property type="component" value="Unassembled WGS sequence"/>
</dbReference>
<dbReference type="OrthoDB" id="9775494at2"/>
<name>A0A2I1MQT0_9LACT</name>
<dbReference type="PROSITE" id="PS51482">
    <property type="entry name" value="DEGV"/>
    <property type="match status" value="1"/>
</dbReference>
<evidence type="ECO:0000313" key="4">
    <source>
        <dbReference type="Proteomes" id="UP000234239"/>
    </source>
</evidence>
<evidence type="ECO:0000313" key="3">
    <source>
        <dbReference type="EMBL" id="PKZ22479.1"/>
    </source>
</evidence>
<dbReference type="InterPro" id="IPR003797">
    <property type="entry name" value="DegV"/>
</dbReference>
<dbReference type="Pfam" id="PF02645">
    <property type="entry name" value="DegV"/>
    <property type="match status" value="1"/>
</dbReference>